<dbReference type="Pfam" id="PF11951">
    <property type="entry name" value="Fungal_trans_2"/>
    <property type="match status" value="1"/>
</dbReference>
<dbReference type="PANTHER" id="PTHR37534:SF39">
    <property type="entry name" value="TRANSCRIPTION FACTOR DOMAIN-CONTAINING PROTEIN"/>
    <property type="match status" value="1"/>
</dbReference>
<organism evidence="3 4">
    <name type="scientific">Pseudopithomyces chartarum</name>
    <dbReference type="NCBI Taxonomy" id="1892770"/>
    <lineage>
        <taxon>Eukaryota</taxon>
        <taxon>Fungi</taxon>
        <taxon>Dikarya</taxon>
        <taxon>Ascomycota</taxon>
        <taxon>Pezizomycotina</taxon>
        <taxon>Dothideomycetes</taxon>
        <taxon>Pleosporomycetidae</taxon>
        <taxon>Pleosporales</taxon>
        <taxon>Massarineae</taxon>
        <taxon>Didymosphaeriaceae</taxon>
        <taxon>Pseudopithomyces</taxon>
    </lineage>
</organism>
<name>A0AAN6RLY2_9PLEO</name>
<dbReference type="Proteomes" id="UP001280581">
    <property type="component" value="Unassembled WGS sequence"/>
</dbReference>
<reference evidence="3 4" key="1">
    <citation type="submission" date="2021-02" db="EMBL/GenBank/DDBJ databases">
        <title>Genome assembly of Pseudopithomyces chartarum.</title>
        <authorList>
            <person name="Jauregui R."/>
            <person name="Singh J."/>
            <person name="Voisey C."/>
        </authorList>
    </citation>
    <scope>NUCLEOTIDE SEQUENCE [LARGE SCALE GENOMIC DNA]</scope>
    <source>
        <strain evidence="3 4">AGR01</strain>
    </source>
</reference>
<dbReference type="GO" id="GO:0003700">
    <property type="term" value="F:DNA-binding transcription factor activity"/>
    <property type="evidence" value="ECO:0007669"/>
    <property type="project" value="TreeGrafter"/>
</dbReference>
<gene>
    <name evidence="3" type="ORF">GRF29_1g2365745</name>
</gene>
<comment type="caution">
    <text evidence="3">The sequence shown here is derived from an EMBL/GenBank/DDBJ whole genome shotgun (WGS) entry which is preliminary data.</text>
</comment>
<keyword evidence="2" id="KW-0539">Nucleus</keyword>
<dbReference type="PANTHER" id="PTHR37534">
    <property type="entry name" value="TRANSCRIPTIONAL ACTIVATOR PROTEIN UGA3"/>
    <property type="match status" value="1"/>
</dbReference>
<evidence type="ECO:0000313" key="3">
    <source>
        <dbReference type="EMBL" id="KAK3217223.1"/>
    </source>
</evidence>
<protein>
    <submittedName>
        <fullName evidence="3">Uncharacterized protein</fullName>
    </submittedName>
</protein>
<dbReference type="EMBL" id="WVTA01000001">
    <property type="protein sequence ID" value="KAK3217223.1"/>
    <property type="molecule type" value="Genomic_DNA"/>
</dbReference>
<keyword evidence="4" id="KW-1185">Reference proteome</keyword>
<dbReference type="AlphaFoldDB" id="A0AAN6RLY2"/>
<accession>A0AAN6RLY2</accession>
<dbReference type="GO" id="GO:0045944">
    <property type="term" value="P:positive regulation of transcription by RNA polymerase II"/>
    <property type="evidence" value="ECO:0007669"/>
    <property type="project" value="TreeGrafter"/>
</dbReference>
<evidence type="ECO:0000313" key="4">
    <source>
        <dbReference type="Proteomes" id="UP001280581"/>
    </source>
</evidence>
<evidence type="ECO:0000256" key="2">
    <source>
        <dbReference type="ARBA" id="ARBA00023242"/>
    </source>
</evidence>
<evidence type="ECO:0000256" key="1">
    <source>
        <dbReference type="ARBA" id="ARBA00004123"/>
    </source>
</evidence>
<sequence>MTNPSDNTSYLLTPPACARLHPKWKPNKENRGFRLSWPYGAEHRRAIVGRAPTFSAQVKVHDARILHISSQDIERHNHFRKASSDKKNIWQLQELDIPLVPAVLVEVENEDRYQYFQHTASKALAIFGHNPTELGNALIRIALANNTASAIAVRESILAFSALHRHSIHAQAMESKIAALEALKSTATSRIGPLEAIQHIATGMLLLSFEIHLASCTSEDWTKYLRGVKDVIRSINLQNLNQYGDFTILFDWVYYHDVLAGFSVRHWYKQITTPATAFLQETCVSSNVETARLDWLNKSKLKTSSSLELMVLLSELCETMQTPPCGLSVSEREERKQFLEILEWKIRSTELPESTQKDAKAVLPLEVYKIAMLIYLNRVTGGQLKQTVDMQTHIDRGFEILAKLDTCERQFPIFVVGCEAQSDVQRAIILDIMSRTQDSATSRSLNHARLLLQALWTQDDLSGGKTQYWSKISYVISCCTIMPSFA</sequence>
<dbReference type="InterPro" id="IPR021858">
    <property type="entry name" value="Fun_TF"/>
</dbReference>
<proteinExistence type="predicted"/>
<comment type="subcellular location">
    <subcellularLocation>
        <location evidence="1">Nucleus</location>
    </subcellularLocation>
</comment>
<dbReference type="GO" id="GO:0005634">
    <property type="term" value="C:nucleus"/>
    <property type="evidence" value="ECO:0007669"/>
    <property type="project" value="UniProtKB-SubCell"/>
</dbReference>
<dbReference type="GO" id="GO:0000976">
    <property type="term" value="F:transcription cis-regulatory region binding"/>
    <property type="evidence" value="ECO:0007669"/>
    <property type="project" value="TreeGrafter"/>
</dbReference>